<comment type="caution">
    <text evidence="1">The sequence shown here is derived from an EMBL/GenBank/DDBJ whole genome shotgun (WGS) entry which is preliminary data.</text>
</comment>
<sequence>MTMPPATPPPPAFDDPDLELLLALYSDNRNPQRRLPWTWSVLTSTERAALARLIDAYSATFNHLYAITEDELIPPCWRRHPGLATELAVQLWLWYAAHRDPQATPLVAADYYLRHLPGFRARVTTLGAECRQGEHVEAWHRDVDDGIRRLDAPTDPTRDQHDLELLGALHFGFPTPTSDG</sequence>
<dbReference type="Proteomes" id="UP000315677">
    <property type="component" value="Unassembled WGS sequence"/>
</dbReference>
<gene>
    <name evidence="1" type="ORF">FB558_8568</name>
</gene>
<dbReference type="EMBL" id="VFPA01000009">
    <property type="protein sequence ID" value="TQM01667.1"/>
    <property type="molecule type" value="Genomic_DNA"/>
</dbReference>
<protein>
    <recommendedName>
        <fullName evidence="3">DUF4913 domain-containing protein</fullName>
    </recommendedName>
</protein>
<reference evidence="1 2" key="1">
    <citation type="submission" date="2019-06" db="EMBL/GenBank/DDBJ databases">
        <title>Sequencing the genomes of 1000 actinobacteria strains.</title>
        <authorList>
            <person name="Klenk H.-P."/>
        </authorList>
    </citation>
    <scope>NUCLEOTIDE SEQUENCE [LARGE SCALE GENOMIC DNA]</scope>
    <source>
        <strain evidence="1 2">DSM 45301</strain>
    </source>
</reference>
<keyword evidence="2" id="KW-1185">Reference proteome</keyword>
<proteinExistence type="predicted"/>
<evidence type="ECO:0000313" key="2">
    <source>
        <dbReference type="Proteomes" id="UP000315677"/>
    </source>
</evidence>
<accession>A0A543CX31</accession>
<dbReference type="AlphaFoldDB" id="A0A543CX31"/>
<evidence type="ECO:0008006" key="3">
    <source>
        <dbReference type="Google" id="ProtNLM"/>
    </source>
</evidence>
<evidence type="ECO:0000313" key="1">
    <source>
        <dbReference type="EMBL" id="TQM01667.1"/>
    </source>
</evidence>
<organism evidence="1 2">
    <name type="scientific">Pseudonocardia kunmingensis</name>
    <dbReference type="NCBI Taxonomy" id="630975"/>
    <lineage>
        <taxon>Bacteria</taxon>
        <taxon>Bacillati</taxon>
        <taxon>Actinomycetota</taxon>
        <taxon>Actinomycetes</taxon>
        <taxon>Pseudonocardiales</taxon>
        <taxon>Pseudonocardiaceae</taxon>
        <taxon>Pseudonocardia</taxon>
    </lineage>
</organism>
<name>A0A543CX31_9PSEU</name>